<organism evidence="2 3">
    <name type="scientific">Rossellomorea aquimaris</name>
    <dbReference type="NCBI Taxonomy" id="189382"/>
    <lineage>
        <taxon>Bacteria</taxon>
        <taxon>Bacillati</taxon>
        <taxon>Bacillota</taxon>
        <taxon>Bacilli</taxon>
        <taxon>Bacillales</taxon>
        <taxon>Bacillaceae</taxon>
        <taxon>Rossellomorea</taxon>
    </lineage>
</organism>
<sequence length="177" mass="20137">MLQKKSFVVIVASVLLLTAIGVYIAVGSLNNTSTTEDTTQSDIVSTAGVETTAPQTKTGKENPFGEKVKTPLSEDMIQQYIHAMSHQKVEADEKWSYFEITDERIDYLLSQLEINKYNHEHTYNEILVSWKEGDFSDAISDHNAVWKMRNGNIGRATGLLSTKEEKKYMESQKRERR</sequence>
<dbReference type="Proteomes" id="UP000252118">
    <property type="component" value="Unassembled WGS sequence"/>
</dbReference>
<proteinExistence type="predicted"/>
<accession>A0A366EKD4</accession>
<comment type="caution">
    <text evidence="2">The sequence shown here is derived from an EMBL/GenBank/DDBJ whole genome shotgun (WGS) entry which is preliminary data.</text>
</comment>
<protein>
    <submittedName>
        <fullName evidence="2">Uncharacterized protein</fullName>
    </submittedName>
</protein>
<evidence type="ECO:0000313" key="3">
    <source>
        <dbReference type="Proteomes" id="UP000252118"/>
    </source>
</evidence>
<reference evidence="2 3" key="1">
    <citation type="submission" date="2018-06" db="EMBL/GenBank/DDBJ databases">
        <title>Freshwater and sediment microbial communities from various areas in North America, analyzing microbe dynamics in response to fracking.</title>
        <authorList>
            <person name="Lamendella R."/>
        </authorList>
    </citation>
    <scope>NUCLEOTIDE SEQUENCE [LARGE SCALE GENOMIC DNA]</scope>
    <source>
        <strain evidence="2 3">97B</strain>
    </source>
</reference>
<keyword evidence="1" id="KW-0472">Membrane</keyword>
<keyword evidence="1" id="KW-1133">Transmembrane helix</keyword>
<evidence type="ECO:0000256" key="1">
    <source>
        <dbReference type="SAM" id="Phobius"/>
    </source>
</evidence>
<dbReference type="AlphaFoldDB" id="A0A366EKD4"/>
<name>A0A366EKD4_9BACI</name>
<dbReference type="OrthoDB" id="1932566at2"/>
<feature type="transmembrane region" description="Helical" evidence="1">
    <location>
        <begin position="7"/>
        <end position="26"/>
    </location>
</feature>
<evidence type="ECO:0000313" key="2">
    <source>
        <dbReference type="EMBL" id="RBP02794.1"/>
    </source>
</evidence>
<dbReference type="Pfam" id="PF19754">
    <property type="entry name" value="DUF6241"/>
    <property type="match status" value="1"/>
</dbReference>
<dbReference type="InterPro" id="IPR046208">
    <property type="entry name" value="DUF6241"/>
</dbReference>
<dbReference type="EMBL" id="QNRJ01000012">
    <property type="protein sequence ID" value="RBP02794.1"/>
    <property type="molecule type" value="Genomic_DNA"/>
</dbReference>
<keyword evidence="1" id="KW-0812">Transmembrane</keyword>
<dbReference type="RefSeq" id="WP_113970438.1">
    <property type="nucleotide sequence ID" value="NZ_QNRJ01000012.1"/>
</dbReference>
<gene>
    <name evidence="2" type="ORF">DET59_11281</name>
</gene>